<keyword evidence="5 9" id="KW-0460">Magnesium</keyword>
<dbReference type="PROSITE" id="PS51371">
    <property type="entry name" value="CBS"/>
    <property type="match status" value="1"/>
</dbReference>
<keyword evidence="7 9" id="KW-0472">Membrane</keyword>
<feature type="region of interest" description="Disordered" evidence="10">
    <location>
        <begin position="1"/>
        <end position="33"/>
    </location>
</feature>
<evidence type="ECO:0000256" key="10">
    <source>
        <dbReference type="SAM" id="MobiDB-lite"/>
    </source>
</evidence>
<feature type="transmembrane region" description="Helical" evidence="9">
    <location>
        <begin position="466"/>
        <end position="489"/>
    </location>
</feature>
<keyword evidence="13" id="KW-1185">Reference proteome</keyword>
<dbReference type="SMART" id="SM00924">
    <property type="entry name" value="MgtE_N"/>
    <property type="match status" value="1"/>
</dbReference>
<dbReference type="Gene3D" id="3.10.580.10">
    <property type="entry name" value="CBS-domain"/>
    <property type="match status" value="1"/>
</dbReference>
<dbReference type="GO" id="GO:0005886">
    <property type="term" value="C:plasma membrane"/>
    <property type="evidence" value="ECO:0007669"/>
    <property type="project" value="UniProtKB-SubCell"/>
</dbReference>
<keyword evidence="6 9" id="KW-1133">Transmembrane helix</keyword>
<dbReference type="SUPFAM" id="SSF158791">
    <property type="entry name" value="MgtE N-terminal domain-like"/>
    <property type="match status" value="1"/>
</dbReference>
<evidence type="ECO:0000256" key="6">
    <source>
        <dbReference type="ARBA" id="ARBA00022989"/>
    </source>
</evidence>
<dbReference type="InterPro" id="IPR046342">
    <property type="entry name" value="CBS_dom_sf"/>
</dbReference>
<dbReference type="CDD" id="cd04606">
    <property type="entry name" value="CBS_pair_Mg_transporter"/>
    <property type="match status" value="1"/>
</dbReference>
<keyword evidence="9" id="KW-0479">Metal-binding</keyword>
<dbReference type="InterPro" id="IPR036739">
    <property type="entry name" value="SLC41_membr_dom_sf"/>
</dbReference>
<evidence type="ECO:0000256" key="7">
    <source>
        <dbReference type="ARBA" id="ARBA00023136"/>
    </source>
</evidence>
<dbReference type="Proteomes" id="UP000594118">
    <property type="component" value="Chromosome"/>
</dbReference>
<dbReference type="GO" id="GO:0015095">
    <property type="term" value="F:magnesium ion transmembrane transporter activity"/>
    <property type="evidence" value="ECO:0007669"/>
    <property type="project" value="UniProtKB-UniRule"/>
</dbReference>
<evidence type="ECO:0000256" key="9">
    <source>
        <dbReference type="RuleBase" id="RU362011"/>
    </source>
</evidence>
<evidence type="ECO:0000256" key="4">
    <source>
        <dbReference type="ARBA" id="ARBA00022692"/>
    </source>
</evidence>
<dbReference type="KEGG" id="pshq:F3W81_12480"/>
<comment type="caution">
    <text evidence="9">Lacks conserved residue(s) required for the propagation of feature annotation.</text>
</comment>
<proteinExistence type="inferred from homology"/>
<keyword evidence="3 9" id="KW-0813">Transport</keyword>
<evidence type="ECO:0000256" key="3">
    <source>
        <dbReference type="ARBA" id="ARBA00022448"/>
    </source>
</evidence>
<dbReference type="EMBL" id="CP045201">
    <property type="protein sequence ID" value="QOL81568.1"/>
    <property type="molecule type" value="Genomic_DNA"/>
</dbReference>
<keyword evidence="8" id="KW-0129">CBS domain</keyword>
<comment type="similarity">
    <text evidence="2 9">Belongs to the SLC41A transporter family.</text>
</comment>
<organism evidence="12 13">
    <name type="scientific">Pseudooceanicola spongiae</name>
    <dbReference type="NCBI Taxonomy" id="2613965"/>
    <lineage>
        <taxon>Bacteria</taxon>
        <taxon>Pseudomonadati</taxon>
        <taxon>Pseudomonadota</taxon>
        <taxon>Alphaproteobacteria</taxon>
        <taxon>Rhodobacterales</taxon>
        <taxon>Paracoccaceae</taxon>
        <taxon>Pseudooceanicola</taxon>
    </lineage>
</organism>
<evidence type="ECO:0000259" key="11">
    <source>
        <dbReference type="PROSITE" id="PS51371"/>
    </source>
</evidence>
<dbReference type="PANTHER" id="PTHR43773:SF1">
    <property type="entry name" value="MAGNESIUM TRANSPORTER MGTE"/>
    <property type="match status" value="1"/>
</dbReference>
<dbReference type="GO" id="GO:0046872">
    <property type="term" value="F:metal ion binding"/>
    <property type="evidence" value="ECO:0007669"/>
    <property type="project" value="UniProtKB-KW"/>
</dbReference>
<dbReference type="Pfam" id="PF00571">
    <property type="entry name" value="CBS"/>
    <property type="match status" value="1"/>
</dbReference>
<comment type="subunit">
    <text evidence="9">Homodimer.</text>
</comment>
<protein>
    <recommendedName>
        <fullName evidence="9">Magnesium transporter MgtE</fullName>
    </recommendedName>
</protein>
<dbReference type="NCBIfam" id="TIGR00400">
    <property type="entry name" value="mgtE"/>
    <property type="match status" value="1"/>
</dbReference>
<feature type="domain" description="CBS" evidence="11">
    <location>
        <begin position="245"/>
        <end position="302"/>
    </location>
</feature>
<dbReference type="SMART" id="SM00116">
    <property type="entry name" value="CBS"/>
    <property type="match status" value="1"/>
</dbReference>
<gene>
    <name evidence="12" type="primary">mgtE</name>
    <name evidence="12" type="ORF">F3W81_12480</name>
</gene>
<dbReference type="InterPro" id="IPR006668">
    <property type="entry name" value="Mg_transptr_MgtE_intracell_dom"/>
</dbReference>
<evidence type="ECO:0000256" key="8">
    <source>
        <dbReference type="PROSITE-ProRule" id="PRU00703"/>
    </source>
</evidence>
<feature type="compositionally biased region" description="Basic and acidic residues" evidence="10">
    <location>
        <begin position="1"/>
        <end position="22"/>
    </location>
</feature>
<evidence type="ECO:0000313" key="13">
    <source>
        <dbReference type="Proteomes" id="UP000594118"/>
    </source>
</evidence>
<dbReference type="InterPro" id="IPR006669">
    <property type="entry name" value="MgtE_transporter"/>
</dbReference>
<dbReference type="InterPro" id="IPR006667">
    <property type="entry name" value="SLC41_membr_dom"/>
</dbReference>
<comment type="function">
    <text evidence="9">Acts as a magnesium transporter.</text>
</comment>
<dbReference type="Gene3D" id="1.25.60.10">
    <property type="entry name" value="MgtE N-terminal domain-like"/>
    <property type="match status" value="1"/>
</dbReference>
<evidence type="ECO:0000256" key="2">
    <source>
        <dbReference type="ARBA" id="ARBA00009749"/>
    </source>
</evidence>
<evidence type="ECO:0000256" key="1">
    <source>
        <dbReference type="ARBA" id="ARBA00004141"/>
    </source>
</evidence>
<accession>A0A7L9WPX8</accession>
<dbReference type="InterPro" id="IPR000644">
    <property type="entry name" value="CBS_dom"/>
</dbReference>
<dbReference type="AlphaFoldDB" id="A0A7L9WPX8"/>
<keyword evidence="4 9" id="KW-0812">Transmembrane</keyword>
<comment type="subcellular location">
    <subcellularLocation>
        <location evidence="9">Cell membrane</location>
        <topology evidence="9">Multi-pass membrane protein</topology>
    </subcellularLocation>
    <subcellularLocation>
        <location evidence="1">Membrane</location>
        <topology evidence="1">Multi-pass membrane protein</topology>
    </subcellularLocation>
</comment>
<sequence>MSENKHDTKDDTRPEQREHDAVLPEAEEEVSDKDVLETVDDEEGAYALTRKTVAAILFAVDTDNREQLVELMEPLHAADIADLLEQINAFDRRRLVRLYDKEFDGEILSELDESIREEVITLLSPDVLSDAVREMDSDDVVDFVEYLEEPQQEAILDALEDSDRVAVQQALTYPEESAGRLMQREVVAVPDMWTVGQAIDFMRQREDLPEQFYHVILVDSRMKPIAHATLGKLMASPRATPLREITEPGFRTIPASQDEGDVAYAFNQYHLISAPVVDENERLVGVITIDDAMIVLDEEHEEDILRLAGVGEGSLNDRVRETLKQRMPWLAVNLGTAIIASLVISLFEGTISKFVALAVLMPIVASMGGNAGTQSLTVAVRAIATKDLTGSNVWRVIRREALVGLANGTAFAVVMGLVGLLWFGDGRLGLVIALAMIINMLIAGLAGTIVPVVLEKLKVDPALASGTFVTTVTDVVGFFAFLGLATLVLI</sequence>
<keyword evidence="9" id="KW-1003">Cell membrane</keyword>
<evidence type="ECO:0000256" key="5">
    <source>
        <dbReference type="ARBA" id="ARBA00022842"/>
    </source>
</evidence>
<dbReference type="Pfam" id="PF01769">
    <property type="entry name" value="MgtE"/>
    <property type="match status" value="1"/>
</dbReference>
<evidence type="ECO:0000313" key="12">
    <source>
        <dbReference type="EMBL" id="QOL81568.1"/>
    </source>
</evidence>
<dbReference type="PANTHER" id="PTHR43773">
    <property type="entry name" value="MAGNESIUM TRANSPORTER MGTE"/>
    <property type="match status" value="1"/>
</dbReference>
<dbReference type="Pfam" id="PF03448">
    <property type="entry name" value="MgtE_N"/>
    <property type="match status" value="1"/>
</dbReference>
<dbReference type="InterPro" id="IPR038076">
    <property type="entry name" value="MgtE_N_sf"/>
</dbReference>
<dbReference type="SUPFAM" id="SSF54631">
    <property type="entry name" value="CBS-domain pair"/>
    <property type="match status" value="1"/>
</dbReference>
<dbReference type="RefSeq" id="WP_193079485.1">
    <property type="nucleotide sequence ID" value="NZ_CP045201.1"/>
</dbReference>
<dbReference type="SUPFAM" id="SSF161093">
    <property type="entry name" value="MgtE membrane domain-like"/>
    <property type="match status" value="1"/>
</dbReference>
<feature type="transmembrane region" description="Helical" evidence="9">
    <location>
        <begin position="328"/>
        <end position="348"/>
    </location>
</feature>
<feature type="transmembrane region" description="Helical" evidence="9">
    <location>
        <begin position="401"/>
        <end position="424"/>
    </location>
</feature>
<reference evidence="12 13" key="1">
    <citation type="submission" date="2019-10" db="EMBL/GenBank/DDBJ databases">
        <title>Pseudopuniceibacterium sp. HQ09 islated from Antarctica.</title>
        <authorList>
            <person name="Liao L."/>
            <person name="Su S."/>
            <person name="Chen B."/>
            <person name="Yu Y."/>
        </authorList>
    </citation>
    <scope>NUCLEOTIDE SEQUENCE [LARGE SCALE GENOMIC DNA]</scope>
    <source>
        <strain evidence="12 13">HQ09</strain>
    </source>
</reference>
<feature type="transmembrane region" description="Helical" evidence="9">
    <location>
        <begin position="430"/>
        <end position="454"/>
    </location>
</feature>
<name>A0A7L9WPX8_9RHOB</name>
<dbReference type="Gene3D" id="1.10.357.20">
    <property type="entry name" value="SLC41 divalent cation transporters, integral membrane domain"/>
    <property type="match status" value="1"/>
</dbReference>